<reference evidence="1 2" key="1">
    <citation type="journal article" date="2013" name="Antonie Van Leeuwenhoek">
        <title>Dongia rigui sp. nov., isolated from freshwater of a large wetland in Korea.</title>
        <authorList>
            <person name="Baik K.S."/>
            <person name="Hwang Y.M."/>
            <person name="Choi J.S."/>
            <person name="Kwon J."/>
            <person name="Seong C.N."/>
        </authorList>
    </citation>
    <scope>NUCLEOTIDE SEQUENCE [LARGE SCALE GENOMIC DNA]</scope>
    <source>
        <strain evidence="1 2">04SU4-P</strain>
    </source>
</reference>
<evidence type="ECO:0000313" key="1">
    <source>
        <dbReference type="EMBL" id="MDY0874310.1"/>
    </source>
</evidence>
<dbReference type="Proteomes" id="UP001271769">
    <property type="component" value="Unassembled WGS sequence"/>
</dbReference>
<gene>
    <name evidence="1" type="ORF">SMD31_20390</name>
</gene>
<comment type="caution">
    <text evidence="1">The sequence shown here is derived from an EMBL/GenBank/DDBJ whole genome shotgun (WGS) entry which is preliminary data.</text>
</comment>
<keyword evidence="2" id="KW-1185">Reference proteome</keyword>
<name>A0ABU5E509_9PROT</name>
<dbReference type="RefSeq" id="WP_320502883.1">
    <property type="nucleotide sequence ID" value="NZ_JAXCLX010000004.1"/>
</dbReference>
<protein>
    <submittedName>
        <fullName evidence="1">DUF1849 family protein</fullName>
    </submittedName>
</protein>
<dbReference type="InterPro" id="IPR015000">
    <property type="entry name" value="EipB-like"/>
</dbReference>
<accession>A0ABU5E509</accession>
<sequence>MALPAQADLLPHRVVYSLDLGTGSSMTGGSGLMTFEIKDVCDGWAMDLKAEIALAGEDGQIHRLGWSQVSWEAKDGTRYRYFTRELSDDQETARRRGEARRETASGPAKVVADLPQQAEFTLPEGTLFPVQHTEALIKGDAAGEAYVLANLFDGSIGNAAVEVGTALGQGSLNWKSPGKAFRELDGMRSFPAALAFYIGNSAEGVPDTEQSMRLFSNGVVGSLTFTLGDLKVHAIIDELTPLAPESC</sequence>
<proteinExistence type="predicted"/>
<organism evidence="1 2">
    <name type="scientific">Dongia rigui</name>
    <dbReference type="NCBI Taxonomy" id="940149"/>
    <lineage>
        <taxon>Bacteria</taxon>
        <taxon>Pseudomonadati</taxon>
        <taxon>Pseudomonadota</taxon>
        <taxon>Alphaproteobacteria</taxon>
        <taxon>Rhodospirillales</taxon>
        <taxon>Dongiaceae</taxon>
        <taxon>Dongia</taxon>
    </lineage>
</organism>
<dbReference type="EMBL" id="JAXCLX010000004">
    <property type="protein sequence ID" value="MDY0874310.1"/>
    <property type="molecule type" value="Genomic_DNA"/>
</dbReference>
<evidence type="ECO:0000313" key="2">
    <source>
        <dbReference type="Proteomes" id="UP001271769"/>
    </source>
</evidence>
<dbReference type="Pfam" id="PF08904">
    <property type="entry name" value="EipB_like"/>
    <property type="match status" value="1"/>
</dbReference>